<evidence type="ECO:0000256" key="1">
    <source>
        <dbReference type="SAM" id="MobiDB-lite"/>
    </source>
</evidence>
<organism evidence="2">
    <name type="scientific">Erythrolobus madagascarensis</name>
    <dbReference type="NCBI Taxonomy" id="708628"/>
    <lineage>
        <taxon>Eukaryota</taxon>
        <taxon>Rhodophyta</taxon>
        <taxon>Bangiophyceae</taxon>
        <taxon>Porphyridiales</taxon>
        <taxon>Porphyridiaceae</taxon>
        <taxon>Erythrolobus</taxon>
    </lineage>
</organism>
<evidence type="ECO:0000313" key="2">
    <source>
        <dbReference type="EMBL" id="CAD8725609.1"/>
    </source>
</evidence>
<dbReference type="EMBL" id="HBFE01002537">
    <property type="protein sequence ID" value="CAD8725609.1"/>
    <property type="molecule type" value="Transcribed_RNA"/>
</dbReference>
<accession>A0A7S0XN15</accession>
<proteinExistence type="predicted"/>
<sequence>MSMAPFPSRQLAGRRKLLLELDRDDSGDLREMTLLRIADPEEFARVRRTSQSNPESARTASDWSGRVSTPGISRSETCAKVRQAKREAAPSPRKSASRFNSADVDAEVEEKAKVGPVSCESTGRAKGGASLVGKPERKSTL</sequence>
<gene>
    <name evidence="2" type="ORF">EMAD1354_LOCUS1689</name>
</gene>
<reference evidence="2" key="1">
    <citation type="submission" date="2021-01" db="EMBL/GenBank/DDBJ databases">
        <authorList>
            <person name="Corre E."/>
            <person name="Pelletier E."/>
            <person name="Niang G."/>
            <person name="Scheremetjew M."/>
            <person name="Finn R."/>
            <person name="Kale V."/>
            <person name="Holt S."/>
            <person name="Cochrane G."/>
            <person name="Meng A."/>
            <person name="Brown T."/>
            <person name="Cohen L."/>
        </authorList>
    </citation>
    <scope>NUCLEOTIDE SEQUENCE</scope>
    <source>
        <strain evidence="2">CCMP3276</strain>
    </source>
</reference>
<dbReference type="AlphaFoldDB" id="A0A7S0XN15"/>
<protein>
    <submittedName>
        <fullName evidence="2">Uncharacterized protein</fullName>
    </submittedName>
</protein>
<feature type="region of interest" description="Disordered" evidence="1">
    <location>
        <begin position="41"/>
        <end position="141"/>
    </location>
</feature>
<name>A0A7S0XN15_9RHOD</name>
<feature type="compositionally biased region" description="Polar residues" evidence="1">
    <location>
        <begin position="49"/>
        <end position="76"/>
    </location>
</feature>